<dbReference type="EMBL" id="JAIWYP010000002">
    <property type="protein sequence ID" value="KAH3865372.1"/>
    <property type="molecule type" value="Genomic_DNA"/>
</dbReference>
<keyword evidence="2" id="KW-1185">Reference proteome</keyword>
<dbReference type="Proteomes" id="UP000828390">
    <property type="component" value="Unassembled WGS sequence"/>
</dbReference>
<organism evidence="1 2">
    <name type="scientific">Dreissena polymorpha</name>
    <name type="common">Zebra mussel</name>
    <name type="synonym">Mytilus polymorpha</name>
    <dbReference type="NCBI Taxonomy" id="45954"/>
    <lineage>
        <taxon>Eukaryota</taxon>
        <taxon>Metazoa</taxon>
        <taxon>Spiralia</taxon>
        <taxon>Lophotrochozoa</taxon>
        <taxon>Mollusca</taxon>
        <taxon>Bivalvia</taxon>
        <taxon>Autobranchia</taxon>
        <taxon>Heteroconchia</taxon>
        <taxon>Euheterodonta</taxon>
        <taxon>Imparidentia</taxon>
        <taxon>Neoheterodontei</taxon>
        <taxon>Myida</taxon>
        <taxon>Dreissenoidea</taxon>
        <taxon>Dreissenidae</taxon>
        <taxon>Dreissena</taxon>
    </lineage>
</organism>
<dbReference type="AlphaFoldDB" id="A0A9D4LUN9"/>
<reference evidence="1" key="2">
    <citation type="submission" date="2020-11" db="EMBL/GenBank/DDBJ databases">
        <authorList>
            <person name="McCartney M.A."/>
            <person name="Auch B."/>
            <person name="Kono T."/>
            <person name="Mallez S."/>
            <person name="Becker A."/>
            <person name="Gohl D.M."/>
            <person name="Silverstein K.A.T."/>
            <person name="Koren S."/>
            <person name="Bechman K.B."/>
            <person name="Herman A."/>
            <person name="Abrahante J.E."/>
            <person name="Garbe J."/>
        </authorList>
    </citation>
    <scope>NUCLEOTIDE SEQUENCE</scope>
    <source>
        <strain evidence="1">Duluth1</strain>
        <tissue evidence="1">Whole animal</tissue>
    </source>
</reference>
<proteinExistence type="predicted"/>
<sequence length="99" mass="11736">MNDTQRTNNQCEGWNNRFKHLVGHHHPHIWKLIKYIKLEERVAATVIAQHEIGNFQPRNKKRMYGQLQQRLKSLCVEYQTGDRELGNFLRAVGHSIRFG</sequence>
<comment type="caution">
    <text evidence="1">The sequence shown here is derived from an EMBL/GenBank/DDBJ whole genome shotgun (WGS) entry which is preliminary data.</text>
</comment>
<accession>A0A9D4LUN9</accession>
<gene>
    <name evidence="1" type="ORF">DPMN_028411</name>
</gene>
<protein>
    <recommendedName>
        <fullName evidence="3">MULE transposase domain-containing protein</fullName>
    </recommendedName>
</protein>
<evidence type="ECO:0000313" key="2">
    <source>
        <dbReference type="Proteomes" id="UP000828390"/>
    </source>
</evidence>
<evidence type="ECO:0000313" key="1">
    <source>
        <dbReference type="EMBL" id="KAH3865372.1"/>
    </source>
</evidence>
<name>A0A9D4LUN9_DREPO</name>
<reference evidence="1" key="1">
    <citation type="journal article" date="2019" name="bioRxiv">
        <title>The Genome of the Zebra Mussel, Dreissena polymorpha: A Resource for Invasive Species Research.</title>
        <authorList>
            <person name="McCartney M.A."/>
            <person name="Auch B."/>
            <person name="Kono T."/>
            <person name="Mallez S."/>
            <person name="Zhang Y."/>
            <person name="Obille A."/>
            <person name="Becker A."/>
            <person name="Abrahante J.E."/>
            <person name="Garbe J."/>
            <person name="Badalamenti J.P."/>
            <person name="Herman A."/>
            <person name="Mangelson H."/>
            <person name="Liachko I."/>
            <person name="Sullivan S."/>
            <person name="Sone E.D."/>
            <person name="Koren S."/>
            <person name="Silverstein K.A.T."/>
            <person name="Beckman K.B."/>
            <person name="Gohl D.M."/>
        </authorList>
    </citation>
    <scope>NUCLEOTIDE SEQUENCE</scope>
    <source>
        <strain evidence="1">Duluth1</strain>
        <tissue evidence="1">Whole animal</tissue>
    </source>
</reference>
<evidence type="ECO:0008006" key="3">
    <source>
        <dbReference type="Google" id="ProtNLM"/>
    </source>
</evidence>